<dbReference type="RefSeq" id="WP_191076513.1">
    <property type="nucleotide sequence ID" value="NZ_JACTAG010000002.1"/>
</dbReference>
<dbReference type="InterPro" id="IPR012798">
    <property type="entry name" value="Cbl_synth_CobG-like"/>
</dbReference>
<evidence type="ECO:0000256" key="2">
    <source>
        <dbReference type="ARBA" id="ARBA00022617"/>
    </source>
</evidence>
<dbReference type="InterPro" id="IPR006066">
    <property type="entry name" value="NO2/SO3_Rdtase_FeS/sirohaem_BS"/>
</dbReference>
<protein>
    <submittedName>
        <fullName evidence="8">Precorrin-3B synthase</fullName>
        <ecNumber evidence="8">1.14.13.83</ecNumber>
    </submittedName>
</protein>
<keyword evidence="3" id="KW-0479">Metal-binding</keyword>
<dbReference type="SUPFAM" id="SSF55124">
    <property type="entry name" value="Nitrite/Sulfite reductase N-terminal domain-like"/>
    <property type="match status" value="1"/>
</dbReference>
<dbReference type="EMBL" id="JACTAG010000002">
    <property type="protein sequence ID" value="MBD3665543.1"/>
    <property type="molecule type" value="Genomic_DNA"/>
</dbReference>
<dbReference type="EC" id="1.14.13.83" evidence="8"/>
<keyword evidence="9" id="KW-1185">Reference proteome</keyword>
<keyword evidence="5" id="KW-0408">Iron</keyword>
<dbReference type="InterPro" id="IPR036136">
    <property type="entry name" value="Nit/Sulf_reduc_fer-like_dom_sf"/>
</dbReference>
<organism evidence="8 9">
    <name type="scientific">Sulfitobacter aestuariivivens</name>
    <dbReference type="NCBI Taxonomy" id="2766981"/>
    <lineage>
        <taxon>Bacteria</taxon>
        <taxon>Pseudomonadati</taxon>
        <taxon>Pseudomonadota</taxon>
        <taxon>Alphaproteobacteria</taxon>
        <taxon>Rhodobacterales</taxon>
        <taxon>Roseobacteraceae</taxon>
        <taxon>Sulfitobacter</taxon>
    </lineage>
</organism>
<dbReference type="SUPFAM" id="SSF56014">
    <property type="entry name" value="Nitrite and sulphite reductase 4Fe-4S domain-like"/>
    <property type="match status" value="1"/>
</dbReference>
<dbReference type="InterPro" id="IPR005117">
    <property type="entry name" value="NiRdtase/SiRdtase_haem-b_fer"/>
</dbReference>
<dbReference type="Proteomes" id="UP000635142">
    <property type="component" value="Unassembled WGS sequence"/>
</dbReference>
<dbReference type="PROSITE" id="PS00365">
    <property type="entry name" value="NIR_SIR"/>
    <property type="match status" value="1"/>
</dbReference>
<gene>
    <name evidence="8" type="primary">cobG</name>
    <name evidence="8" type="ORF">H9Q16_16540</name>
</gene>
<sequence>MTAPVVKGRCPGALNPMMSGDGLVVRIRPFNGRLRRAQADGIATLATAHGNGMLDISSRGNIQLRGVTDQSHPPLIQGLRHMALVDASADIEARRNVLVTPFWITGDETEVFAADLTEALTAGDAPALPHKFGFAVDTGKEPVLQTASADIRLERDVAGGLILVADGAGSGKPVTSESIITEAMALADWFLENRQDQNRMAALVKTGLPLPPGFIVPRQTQTYVPAPGYTPLGAMVGLALGQLRVETLSSLAKHGGLRMTPWRLLLVENARELPDVEGLIWSADDPLLRVIACTGAPRCPQGHADARGIARHLAPHIPQGQFCHVSGCAKGCAHPKTADITVTGTPDGLSLIRNGRAEDTPQATGLSPQDIIKAI</sequence>
<evidence type="ECO:0000259" key="7">
    <source>
        <dbReference type="Pfam" id="PF03460"/>
    </source>
</evidence>
<dbReference type="GO" id="GO:0051539">
    <property type="term" value="F:4 iron, 4 sulfur cluster binding"/>
    <property type="evidence" value="ECO:0007669"/>
    <property type="project" value="UniProtKB-KW"/>
</dbReference>
<proteinExistence type="predicted"/>
<dbReference type="GO" id="GO:0020037">
    <property type="term" value="F:heme binding"/>
    <property type="evidence" value="ECO:0007669"/>
    <property type="project" value="InterPro"/>
</dbReference>
<keyword evidence="2" id="KW-0349">Heme</keyword>
<evidence type="ECO:0000313" key="8">
    <source>
        <dbReference type="EMBL" id="MBD3665543.1"/>
    </source>
</evidence>
<dbReference type="Pfam" id="PF03460">
    <property type="entry name" value="NIR_SIR_ferr"/>
    <property type="match status" value="1"/>
</dbReference>
<evidence type="ECO:0000256" key="5">
    <source>
        <dbReference type="ARBA" id="ARBA00023004"/>
    </source>
</evidence>
<dbReference type="NCBIfam" id="TIGR02435">
    <property type="entry name" value="CobG"/>
    <property type="match status" value="1"/>
</dbReference>
<accession>A0A927HGI6</accession>
<feature type="domain" description="Nitrite/Sulfite reductase ferredoxin-like" evidence="7">
    <location>
        <begin position="17"/>
        <end position="80"/>
    </location>
</feature>
<name>A0A927HGI6_9RHOB</name>
<evidence type="ECO:0000256" key="4">
    <source>
        <dbReference type="ARBA" id="ARBA00023002"/>
    </source>
</evidence>
<keyword evidence="4 8" id="KW-0560">Oxidoreductase</keyword>
<dbReference type="Gene3D" id="3.90.480.10">
    <property type="entry name" value="Sulfite Reductase Hemoprotein,Domain 2"/>
    <property type="match status" value="1"/>
</dbReference>
<dbReference type="PANTHER" id="PTHR32439:SF9">
    <property type="entry name" value="BLR3264 PROTEIN"/>
    <property type="match status" value="1"/>
</dbReference>
<dbReference type="Gene3D" id="3.30.413.10">
    <property type="entry name" value="Sulfite Reductase Hemoprotein, domain 1"/>
    <property type="match status" value="2"/>
</dbReference>
<evidence type="ECO:0000313" key="9">
    <source>
        <dbReference type="Proteomes" id="UP000635142"/>
    </source>
</evidence>
<dbReference type="AlphaFoldDB" id="A0A927HGI6"/>
<evidence type="ECO:0000256" key="1">
    <source>
        <dbReference type="ARBA" id="ARBA00022485"/>
    </source>
</evidence>
<evidence type="ECO:0000256" key="6">
    <source>
        <dbReference type="ARBA" id="ARBA00023014"/>
    </source>
</evidence>
<dbReference type="GO" id="GO:0043818">
    <property type="term" value="F:precorrin-3B synthase activity"/>
    <property type="evidence" value="ECO:0007669"/>
    <property type="project" value="UniProtKB-EC"/>
</dbReference>
<dbReference type="PANTHER" id="PTHR32439">
    <property type="entry name" value="FERREDOXIN--NITRITE REDUCTASE, CHLOROPLASTIC"/>
    <property type="match status" value="1"/>
</dbReference>
<comment type="caution">
    <text evidence="8">The sequence shown here is derived from an EMBL/GenBank/DDBJ whole genome shotgun (WGS) entry which is preliminary data.</text>
</comment>
<dbReference type="InterPro" id="IPR051329">
    <property type="entry name" value="NIR_SIR_4Fe-4S"/>
</dbReference>
<dbReference type="GO" id="GO:0046872">
    <property type="term" value="F:metal ion binding"/>
    <property type="evidence" value="ECO:0007669"/>
    <property type="project" value="UniProtKB-KW"/>
</dbReference>
<evidence type="ECO:0000256" key="3">
    <source>
        <dbReference type="ARBA" id="ARBA00022723"/>
    </source>
</evidence>
<dbReference type="InterPro" id="IPR045854">
    <property type="entry name" value="NO2/SO3_Rdtase_4Fe4S_sf"/>
</dbReference>
<keyword evidence="6" id="KW-0411">Iron-sulfur</keyword>
<keyword evidence="1" id="KW-0004">4Fe-4S</keyword>
<reference evidence="8" key="1">
    <citation type="submission" date="2020-08" db="EMBL/GenBank/DDBJ databases">
        <title>Sulfitobacter aestuariivivens sp. nov., isolated from a tidal flat.</title>
        <authorList>
            <person name="Park S."/>
            <person name="Yoon J.-H."/>
        </authorList>
    </citation>
    <scope>NUCLEOTIDE SEQUENCE</scope>
    <source>
        <strain evidence="8">TSTF-M16</strain>
    </source>
</reference>